<dbReference type="SUPFAM" id="SSF56529">
    <property type="entry name" value="FAH"/>
    <property type="match status" value="1"/>
</dbReference>
<gene>
    <name evidence="4" type="ORF">DPM35_03915</name>
</gene>
<sequence length="385" mass="40794">MTDPTRLPAEGLFVGRARTSEAAHPLVVTARNGEVIDITSSAAPTVRDLCELKDPADYLRSAKGKAIGALAVIAANSFEATRDAKKPILLSPVDLQAVKASGVTFVVSLLERVIEEQARGSAEKADAIRADIVGLIGNDLSKLKPGSPEAMEIKAKLISRGAWSQYLEVGIGPDAEIFTKCQPMASVGFGADVGLHPVSTWNNPEPEIAMIADSSGRIVGATLGNDVNLRDVEGRSALLLGKAKDNNASASLGPFIRLFDETFSIADVKRATVRLSVEGEDGFSLEGASSMAEISRSPEELVKAAMGPHHQYPDGLALYLGTMFVPSKDRGEKGKGFTHKVGDIVTISSEKLGALTNRVRLSPDCPHWTYGASHLMRDLAKAGLI</sequence>
<dbReference type="Gene3D" id="3.90.850.10">
    <property type="entry name" value="Fumarylacetoacetase-like, C-terminal domain"/>
    <property type="match status" value="1"/>
</dbReference>
<keyword evidence="5" id="KW-1185">Reference proteome</keyword>
<dbReference type="InterPro" id="IPR036663">
    <property type="entry name" value="Fumarylacetoacetase_C_sf"/>
</dbReference>
<dbReference type="InterPro" id="IPR051121">
    <property type="entry name" value="FAH"/>
</dbReference>
<protein>
    <submittedName>
        <fullName evidence="4">Fumarylacetoacetate hydrolase</fullName>
    </submittedName>
</protein>
<comment type="caution">
    <text evidence="4">The sequence shown here is derived from an EMBL/GenBank/DDBJ whole genome shotgun (WGS) entry which is preliminary data.</text>
</comment>
<proteinExistence type="inferred from homology"/>
<feature type="domain" description="Fumarylacetoacetase-like C-terminal" evidence="3">
    <location>
        <begin position="217"/>
        <end position="360"/>
    </location>
</feature>
<dbReference type="PANTHER" id="PTHR42796:SF7">
    <property type="entry name" value="2-DEHYDRO-3-DEOXY-D-ARABINONATE DEHYDRATASE"/>
    <property type="match status" value="1"/>
</dbReference>
<comment type="similarity">
    <text evidence="1">Belongs to the FAH family.</text>
</comment>
<dbReference type="OrthoDB" id="9779415at2"/>
<dbReference type="RefSeq" id="WP_112125977.1">
    <property type="nucleotide sequence ID" value="NZ_QMBQ01000001.1"/>
</dbReference>
<dbReference type="Pfam" id="PF01557">
    <property type="entry name" value="FAA_hydrolase"/>
    <property type="match status" value="1"/>
</dbReference>
<evidence type="ECO:0000259" key="3">
    <source>
        <dbReference type="Pfam" id="PF01557"/>
    </source>
</evidence>
<dbReference type="EMBL" id="QMBQ01000001">
    <property type="protein sequence ID" value="RAZ80437.1"/>
    <property type="molecule type" value="Genomic_DNA"/>
</dbReference>
<reference evidence="4 5" key="2">
    <citation type="submission" date="2018-07" db="EMBL/GenBank/DDBJ databases">
        <title>Diversity of Mesorhizobium strains in Brazil.</title>
        <authorList>
            <person name="Helene L.C.F."/>
            <person name="Dall'Agnol R."/>
            <person name="Delamuta J.R.M."/>
            <person name="Hungria M."/>
        </authorList>
    </citation>
    <scope>NUCLEOTIDE SEQUENCE [LARGE SCALE GENOMIC DNA]</scope>
    <source>
        <strain evidence="4 5">CNPSo 3140</strain>
    </source>
</reference>
<evidence type="ECO:0000313" key="5">
    <source>
        <dbReference type="Proteomes" id="UP000251956"/>
    </source>
</evidence>
<keyword evidence="4" id="KW-0378">Hydrolase</keyword>
<reference evidence="5" key="1">
    <citation type="submission" date="2018-06" db="EMBL/GenBank/DDBJ databases">
        <authorList>
            <person name="Helene L.C."/>
            <person name="Dall'Agnol R."/>
            <person name="Delamuta J.R."/>
            <person name="Hungria M."/>
        </authorList>
    </citation>
    <scope>NUCLEOTIDE SEQUENCE [LARGE SCALE GENOMIC DNA]</scope>
    <source>
        <strain evidence="5">CNPSo 3140</strain>
    </source>
</reference>
<dbReference type="GO" id="GO:0044281">
    <property type="term" value="P:small molecule metabolic process"/>
    <property type="evidence" value="ECO:0007669"/>
    <property type="project" value="UniProtKB-ARBA"/>
</dbReference>
<organism evidence="4 5">
    <name type="scientific">Mesorhizobium atlanticum</name>
    <dbReference type="NCBI Taxonomy" id="2233532"/>
    <lineage>
        <taxon>Bacteria</taxon>
        <taxon>Pseudomonadati</taxon>
        <taxon>Pseudomonadota</taxon>
        <taxon>Alphaproteobacteria</taxon>
        <taxon>Hyphomicrobiales</taxon>
        <taxon>Phyllobacteriaceae</taxon>
        <taxon>Mesorhizobium</taxon>
    </lineage>
</organism>
<dbReference type="PANTHER" id="PTHR42796">
    <property type="entry name" value="FUMARYLACETOACETATE HYDROLASE DOMAIN-CONTAINING PROTEIN 2A-RELATED"/>
    <property type="match status" value="1"/>
</dbReference>
<dbReference type="InterPro" id="IPR011234">
    <property type="entry name" value="Fumarylacetoacetase-like_C"/>
</dbReference>
<keyword evidence="2" id="KW-0479">Metal-binding</keyword>
<dbReference type="AlphaFoldDB" id="A0A330H2Z5"/>
<dbReference type="GO" id="GO:0016787">
    <property type="term" value="F:hydrolase activity"/>
    <property type="evidence" value="ECO:0007669"/>
    <property type="project" value="UniProtKB-KW"/>
</dbReference>
<evidence type="ECO:0000313" key="4">
    <source>
        <dbReference type="EMBL" id="RAZ80437.1"/>
    </source>
</evidence>
<name>A0A330H2Z5_9HYPH</name>
<dbReference type="Proteomes" id="UP000251956">
    <property type="component" value="Unassembled WGS sequence"/>
</dbReference>
<dbReference type="GO" id="GO:0046872">
    <property type="term" value="F:metal ion binding"/>
    <property type="evidence" value="ECO:0007669"/>
    <property type="project" value="UniProtKB-KW"/>
</dbReference>
<accession>A0A330H2Z5</accession>
<evidence type="ECO:0000256" key="2">
    <source>
        <dbReference type="ARBA" id="ARBA00022723"/>
    </source>
</evidence>
<evidence type="ECO:0000256" key="1">
    <source>
        <dbReference type="ARBA" id="ARBA00010211"/>
    </source>
</evidence>